<proteinExistence type="predicted"/>
<name>A0ABW1PN14_9FLAO</name>
<gene>
    <name evidence="2" type="ORF">ACFPVY_06790</name>
</gene>
<comment type="caution">
    <text evidence="2">The sequence shown here is derived from an EMBL/GenBank/DDBJ whole genome shotgun (WGS) entry which is preliminary data.</text>
</comment>
<reference evidence="3" key="1">
    <citation type="journal article" date="2019" name="Int. J. Syst. Evol. Microbiol.">
        <title>The Global Catalogue of Microorganisms (GCM) 10K type strain sequencing project: providing services to taxonomists for standard genome sequencing and annotation.</title>
        <authorList>
            <consortium name="The Broad Institute Genomics Platform"/>
            <consortium name="The Broad Institute Genome Sequencing Center for Infectious Disease"/>
            <person name="Wu L."/>
            <person name="Ma J."/>
        </authorList>
    </citation>
    <scope>NUCLEOTIDE SEQUENCE [LARGE SCALE GENOMIC DNA]</scope>
    <source>
        <strain evidence="3">CCUG 49679</strain>
    </source>
</reference>
<accession>A0ABW1PN14</accession>
<feature type="domain" description="VOC" evidence="1">
    <location>
        <begin position="4"/>
        <end position="129"/>
    </location>
</feature>
<organism evidence="2 3">
    <name type="scientific">Flavobacterium qiangtangense</name>
    <dbReference type="NCBI Taxonomy" id="1442595"/>
    <lineage>
        <taxon>Bacteria</taxon>
        <taxon>Pseudomonadati</taxon>
        <taxon>Bacteroidota</taxon>
        <taxon>Flavobacteriia</taxon>
        <taxon>Flavobacteriales</taxon>
        <taxon>Flavobacteriaceae</taxon>
        <taxon>Flavobacterium</taxon>
    </lineage>
</organism>
<dbReference type="PROSITE" id="PS51819">
    <property type="entry name" value="VOC"/>
    <property type="match status" value="1"/>
</dbReference>
<dbReference type="RefSeq" id="WP_379791218.1">
    <property type="nucleotide sequence ID" value="NZ_JBHSQB010000005.1"/>
</dbReference>
<dbReference type="SUPFAM" id="SSF54593">
    <property type="entry name" value="Glyoxalase/Bleomycin resistance protein/Dihydroxybiphenyl dioxygenase"/>
    <property type="match status" value="1"/>
</dbReference>
<evidence type="ECO:0000313" key="2">
    <source>
        <dbReference type="EMBL" id="MFC6096350.1"/>
    </source>
</evidence>
<sequence>MEPKLIWANFASSDLNRTHTFYTALGFKTNGKYTDTDGASFMFGQNNFIINFFTEERLKKDVNGNVKLPISTNEIIFSLSATDREEVESWAEKVKLAGGIIISGPQNYEEGYTFCFADPDGHKFNVLYWPGM</sequence>
<evidence type="ECO:0000313" key="3">
    <source>
        <dbReference type="Proteomes" id="UP001596287"/>
    </source>
</evidence>
<keyword evidence="3" id="KW-1185">Reference proteome</keyword>
<evidence type="ECO:0000259" key="1">
    <source>
        <dbReference type="PROSITE" id="PS51819"/>
    </source>
</evidence>
<dbReference type="Pfam" id="PF00903">
    <property type="entry name" value="Glyoxalase"/>
    <property type="match status" value="1"/>
</dbReference>
<dbReference type="Gene3D" id="3.10.180.10">
    <property type="entry name" value="2,3-Dihydroxybiphenyl 1,2-Dioxygenase, domain 1"/>
    <property type="match status" value="1"/>
</dbReference>
<dbReference type="PANTHER" id="PTHR36503:SF2">
    <property type="entry name" value="BLR2408 PROTEIN"/>
    <property type="match status" value="1"/>
</dbReference>
<dbReference type="InterPro" id="IPR029068">
    <property type="entry name" value="Glyas_Bleomycin-R_OHBP_Dase"/>
</dbReference>
<dbReference type="PANTHER" id="PTHR36503">
    <property type="entry name" value="BLR2520 PROTEIN"/>
    <property type="match status" value="1"/>
</dbReference>
<dbReference type="EMBL" id="JBHSQB010000005">
    <property type="protein sequence ID" value="MFC6096350.1"/>
    <property type="molecule type" value="Genomic_DNA"/>
</dbReference>
<dbReference type="InterPro" id="IPR004360">
    <property type="entry name" value="Glyas_Fos-R_dOase_dom"/>
</dbReference>
<dbReference type="InterPro" id="IPR037523">
    <property type="entry name" value="VOC_core"/>
</dbReference>
<protein>
    <submittedName>
        <fullName evidence="2">VOC family protein</fullName>
    </submittedName>
</protein>
<dbReference type="Proteomes" id="UP001596287">
    <property type="component" value="Unassembled WGS sequence"/>
</dbReference>